<dbReference type="Pfam" id="PF00271">
    <property type="entry name" value="Helicase_C"/>
    <property type="match status" value="1"/>
</dbReference>
<dbReference type="EMBL" id="MQWD01000001">
    <property type="protein sequence ID" value="PAP76611.1"/>
    <property type="molecule type" value="Genomic_DNA"/>
</dbReference>
<feature type="domain" description="Helicase C-terminal" evidence="14">
    <location>
        <begin position="227"/>
        <end position="373"/>
    </location>
</feature>
<dbReference type="Proteomes" id="UP000216339">
    <property type="component" value="Unassembled WGS sequence"/>
</dbReference>
<dbReference type="Pfam" id="PF16124">
    <property type="entry name" value="RecQ_Zn_bind"/>
    <property type="match status" value="1"/>
</dbReference>
<name>A0A271IZD4_9BACT</name>
<evidence type="ECO:0000256" key="1">
    <source>
        <dbReference type="ARBA" id="ARBA00005446"/>
    </source>
</evidence>
<keyword evidence="2" id="KW-0479">Metal-binding</keyword>
<evidence type="ECO:0000256" key="12">
    <source>
        <dbReference type="ARBA" id="ARBA00044550"/>
    </source>
</evidence>
<dbReference type="GO" id="GO:0006310">
    <property type="term" value="P:DNA recombination"/>
    <property type="evidence" value="ECO:0007669"/>
    <property type="project" value="InterPro"/>
</dbReference>
<dbReference type="GO" id="GO:0043138">
    <property type="term" value="F:3'-5' DNA helicase activity"/>
    <property type="evidence" value="ECO:0007669"/>
    <property type="project" value="UniProtKB-EC"/>
</dbReference>
<dbReference type="InterPro" id="IPR001650">
    <property type="entry name" value="Helicase_C-like"/>
</dbReference>
<keyword evidence="7" id="KW-0238">DNA-binding</keyword>
<evidence type="ECO:0000256" key="3">
    <source>
        <dbReference type="ARBA" id="ARBA00022741"/>
    </source>
</evidence>
<organism evidence="15 16">
    <name type="scientific">Rubrivirga marina</name>
    <dbReference type="NCBI Taxonomy" id="1196024"/>
    <lineage>
        <taxon>Bacteria</taxon>
        <taxon>Pseudomonadati</taxon>
        <taxon>Rhodothermota</taxon>
        <taxon>Rhodothermia</taxon>
        <taxon>Rhodothermales</taxon>
        <taxon>Rubricoccaceae</taxon>
        <taxon>Rubrivirga</taxon>
    </lineage>
</organism>
<dbReference type="Pfam" id="PF00270">
    <property type="entry name" value="DEAD"/>
    <property type="match status" value="1"/>
</dbReference>
<dbReference type="FunFam" id="3.40.50.300:FF:001389">
    <property type="entry name" value="ATP-dependent DNA helicase RecQ"/>
    <property type="match status" value="1"/>
</dbReference>
<evidence type="ECO:0000256" key="7">
    <source>
        <dbReference type="ARBA" id="ARBA00023125"/>
    </source>
</evidence>
<evidence type="ECO:0000313" key="15">
    <source>
        <dbReference type="EMBL" id="PAP76611.1"/>
    </source>
</evidence>
<feature type="domain" description="Helicase ATP-binding" evidence="13">
    <location>
        <begin position="30"/>
        <end position="203"/>
    </location>
</feature>
<dbReference type="InterPro" id="IPR011545">
    <property type="entry name" value="DEAD/DEAH_box_helicase_dom"/>
</dbReference>
<dbReference type="GO" id="GO:0009378">
    <property type="term" value="F:four-way junction helicase activity"/>
    <property type="evidence" value="ECO:0007669"/>
    <property type="project" value="TreeGrafter"/>
</dbReference>
<evidence type="ECO:0000256" key="8">
    <source>
        <dbReference type="ARBA" id="ARBA00023235"/>
    </source>
</evidence>
<dbReference type="AlphaFoldDB" id="A0A271IZD4"/>
<dbReference type="InterPro" id="IPR004589">
    <property type="entry name" value="DNA_helicase_ATP-dep_RecQ"/>
</dbReference>
<dbReference type="InterPro" id="IPR014001">
    <property type="entry name" value="Helicase_ATP-bd"/>
</dbReference>
<dbReference type="PROSITE" id="PS51194">
    <property type="entry name" value="HELICASE_CTER"/>
    <property type="match status" value="1"/>
</dbReference>
<dbReference type="GO" id="GO:0005737">
    <property type="term" value="C:cytoplasm"/>
    <property type="evidence" value="ECO:0007669"/>
    <property type="project" value="TreeGrafter"/>
</dbReference>
<dbReference type="Gene3D" id="3.40.50.300">
    <property type="entry name" value="P-loop containing nucleotide triphosphate hydrolases"/>
    <property type="match status" value="2"/>
</dbReference>
<dbReference type="CDD" id="cd17920">
    <property type="entry name" value="DEXHc_RecQ"/>
    <property type="match status" value="1"/>
</dbReference>
<keyword evidence="5" id="KW-0347">Helicase</keyword>
<keyword evidence="8" id="KW-0413">Isomerase</keyword>
<evidence type="ECO:0000256" key="4">
    <source>
        <dbReference type="ARBA" id="ARBA00022801"/>
    </source>
</evidence>
<reference evidence="15 16" key="1">
    <citation type="submission" date="2016-11" db="EMBL/GenBank/DDBJ databases">
        <title>Study of marine rhodopsin-containing bacteria.</title>
        <authorList>
            <person name="Yoshizawa S."/>
            <person name="Kumagai Y."/>
            <person name="Kogure K."/>
        </authorList>
    </citation>
    <scope>NUCLEOTIDE SEQUENCE [LARGE SCALE GENOMIC DNA]</scope>
    <source>
        <strain evidence="15 16">SAORIC-28</strain>
    </source>
</reference>
<keyword evidence="4" id="KW-0378">Hydrolase</keyword>
<evidence type="ECO:0000256" key="11">
    <source>
        <dbReference type="ARBA" id="ARBA00044535"/>
    </source>
</evidence>
<dbReference type="SMART" id="SM00487">
    <property type="entry name" value="DEXDc"/>
    <property type="match status" value="1"/>
</dbReference>
<dbReference type="OrthoDB" id="9763310at2"/>
<evidence type="ECO:0000256" key="5">
    <source>
        <dbReference type="ARBA" id="ARBA00022806"/>
    </source>
</evidence>
<protein>
    <recommendedName>
        <fullName evidence="11">ATP-dependent DNA helicase RecQ</fullName>
        <ecNumber evidence="10">5.6.2.4</ecNumber>
    </recommendedName>
    <alternativeName>
        <fullName evidence="12">DNA 3'-5' helicase RecQ</fullName>
    </alternativeName>
</protein>
<comment type="caution">
    <text evidence="15">The sequence shown here is derived from an EMBL/GenBank/DDBJ whole genome shotgun (WGS) entry which is preliminary data.</text>
</comment>
<dbReference type="GO" id="GO:0046872">
    <property type="term" value="F:metal ion binding"/>
    <property type="evidence" value="ECO:0007669"/>
    <property type="project" value="UniProtKB-KW"/>
</dbReference>
<sequence length="647" mass="69692">MAAEIPDDALRTLREVWGYPAFRTGQDEAVAAALAGRDVLAVLPTGGGKSLVYQVPPVARRGLALVVSPLVALMHDQVEALARRGVRAAALHSGLSRRQSDQVWTDAEHGLYRLVYLTPERLQTDLFVARAPRLDVSLLAVDEAHCISEWGHDFRPAYRRIAEARPLLTTADGEPAPVVAVTATATPEVRRDVLDQLALRDPAIVVRGFDRPNITWSVHHVQDPVGQALDVFRAVPGPGLVYAGTRRATEAVAARLRREGISAEPYHAGLDRDVREATQRRWLGDETRVVAATSAFGMGIDKPDVRAVVHTALPPTLEAYYQEAGRAGRDGDRSYAALALGPDAEAFPRDMADRGHPTPADVQAVYAAAGSLGQIPLGSEPDGPVTLDVARLAAVAGRPESLVRTAVDRLGADGAWTVVPPRPGEVRVRLPAGRDGLMRAAEAESPAVQEFVDALVRRLPPEAGEGAALRTAPLAEALGLPEDRLDAGLDYLAARRLLEVSRPEGGLTLLWHGARARKAPVDVTALDRGRQRAHARLDDVVRYANAFGCRRQHLLAYFGEPAPGRCGRCDVCLGRHRPEAVTPADESALRTILDGVARGEHPAGPEAPRRERALADWLVAEGYLRLTDPLAVRFELTPKGQRRASAA</sequence>
<evidence type="ECO:0000256" key="6">
    <source>
        <dbReference type="ARBA" id="ARBA00022840"/>
    </source>
</evidence>
<gene>
    <name evidence="15" type="ORF">BSZ37_09235</name>
</gene>
<dbReference type="NCBIfam" id="TIGR00614">
    <property type="entry name" value="recQ_fam"/>
    <property type="match status" value="1"/>
</dbReference>
<dbReference type="PANTHER" id="PTHR13710">
    <property type="entry name" value="DNA HELICASE RECQ FAMILY MEMBER"/>
    <property type="match status" value="1"/>
</dbReference>
<dbReference type="GO" id="GO:0030894">
    <property type="term" value="C:replisome"/>
    <property type="evidence" value="ECO:0007669"/>
    <property type="project" value="TreeGrafter"/>
</dbReference>
<keyword evidence="6" id="KW-0067">ATP-binding</keyword>
<evidence type="ECO:0000256" key="2">
    <source>
        <dbReference type="ARBA" id="ARBA00022723"/>
    </source>
</evidence>
<keyword evidence="16" id="KW-1185">Reference proteome</keyword>
<keyword evidence="3" id="KW-0547">Nucleotide-binding</keyword>
<dbReference type="SMART" id="SM00490">
    <property type="entry name" value="HELICc"/>
    <property type="match status" value="1"/>
</dbReference>
<dbReference type="Gene3D" id="1.10.10.10">
    <property type="entry name" value="Winged helix-like DNA-binding domain superfamily/Winged helix DNA-binding domain"/>
    <property type="match status" value="1"/>
</dbReference>
<dbReference type="SUPFAM" id="SSF52540">
    <property type="entry name" value="P-loop containing nucleoside triphosphate hydrolases"/>
    <property type="match status" value="1"/>
</dbReference>
<evidence type="ECO:0000256" key="10">
    <source>
        <dbReference type="ARBA" id="ARBA00034808"/>
    </source>
</evidence>
<comment type="similarity">
    <text evidence="1">Belongs to the helicase family. RecQ subfamily.</text>
</comment>
<dbReference type="GO" id="GO:0043590">
    <property type="term" value="C:bacterial nucleoid"/>
    <property type="evidence" value="ECO:0007669"/>
    <property type="project" value="TreeGrafter"/>
</dbReference>
<evidence type="ECO:0000313" key="16">
    <source>
        <dbReference type="Proteomes" id="UP000216339"/>
    </source>
</evidence>
<accession>A0A271IZD4</accession>
<dbReference type="InterPro" id="IPR032284">
    <property type="entry name" value="RecQ_Zn-bd"/>
</dbReference>
<dbReference type="GO" id="GO:0006281">
    <property type="term" value="P:DNA repair"/>
    <property type="evidence" value="ECO:0007669"/>
    <property type="project" value="TreeGrafter"/>
</dbReference>
<evidence type="ECO:0000259" key="14">
    <source>
        <dbReference type="PROSITE" id="PS51194"/>
    </source>
</evidence>
<dbReference type="PANTHER" id="PTHR13710:SF105">
    <property type="entry name" value="ATP-DEPENDENT DNA HELICASE Q1"/>
    <property type="match status" value="1"/>
</dbReference>
<evidence type="ECO:0000256" key="9">
    <source>
        <dbReference type="ARBA" id="ARBA00034617"/>
    </source>
</evidence>
<comment type="catalytic activity">
    <reaction evidence="9">
        <text>Couples ATP hydrolysis with the unwinding of duplex DNA by translocating in the 3'-5' direction.</text>
        <dbReference type="EC" id="5.6.2.4"/>
    </reaction>
</comment>
<dbReference type="GO" id="GO:0005524">
    <property type="term" value="F:ATP binding"/>
    <property type="evidence" value="ECO:0007669"/>
    <property type="project" value="UniProtKB-KW"/>
</dbReference>
<dbReference type="GO" id="GO:0016787">
    <property type="term" value="F:hydrolase activity"/>
    <property type="evidence" value="ECO:0007669"/>
    <property type="project" value="UniProtKB-KW"/>
</dbReference>
<proteinExistence type="inferred from homology"/>
<dbReference type="PROSITE" id="PS51192">
    <property type="entry name" value="HELICASE_ATP_BIND_1"/>
    <property type="match status" value="1"/>
</dbReference>
<dbReference type="GO" id="GO:0003677">
    <property type="term" value="F:DNA binding"/>
    <property type="evidence" value="ECO:0007669"/>
    <property type="project" value="UniProtKB-KW"/>
</dbReference>
<dbReference type="RefSeq" id="WP_095510270.1">
    <property type="nucleotide sequence ID" value="NZ_MQWD01000001.1"/>
</dbReference>
<dbReference type="EC" id="5.6.2.4" evidence="10"/>
<dbReference type="InterPro" id="IPR036388">
    <property type="entry name" value="WH-like_DNA-bd_sf"/>
</dbReference>
<evidence type="ECO:0000259" key="13">
    <source>
        <dbReference type="PROSITE" id="PS51192"/>
    </source>
</evidence>
<dbReference type="InterPro" id="IPR027417">
    <property type="entry name" value="P-loop_NTPase"/>
</dbReference>